<dbReference type="Pfam" id="PF11066">
    <property type="entry name" value="DUF2867"/>
    <property type="match status" value="1"/>
</dbReference>
<reference evidence="1" key="2">
    <citation type="journal article" date="2018" name="ISME J.">
        <title>A dynamic microbial community with high functional redundancy inhabits the cold, oxic subseafloor aquifer.</title>
        <authorList>
            <person name="Tully B.J."/>
            <person name="Wheat C.G."/>
            <person name="Glazer B.T."/>
            <person name="Huber J.A."/>
        </authorList>
    </citation>
    <scope>NUCLEOTIDE SEQUENCE</scope>
    <source>
        <strain evidence="1">NORP83</strain>
    </source>
</reference>
<name>A0A2A4Z3B9_9PROT</name>
<dbReference type="InterPro" id="IPR021295">
    <property type="entry name" value="DUF2867"/>
</dbReference>
<evidence type="ECO:0008006" key="2">
    <source>
        <dbReference type="Google" id="ProtNLM"/>
    </source>
</evidence>
<proteinExistence type="predicted"/>
<evidence type="ECO:0000313" key="1">
    <source>
        <dbReference type="EMBL" id="PCJ01624.1"/>
    </source>
</evidence>
<gene>
    <name evidence="1" type="ORF">COB13_07110</name>
</gene>
<organism evidence="1">
    <name type="scientific">OCS116 cluster bacterium</name>
    <dbReference type="NCBI Taxonomy" id="2030921"/>
    <lineage>
        <taxon>Bacteria</taxon>
        <taxon>Pseudomonadati</taxon>
        <taxon>Pseudomonadota</taxon>
        <taxon>Alphaproteobacteria</taxon>
        <taxon>OCS116 cluster</taxon>
    </lineage>
</organism>
<protein>
    <recommendedName>
        <fullName evidence="2">DUF2867 domain-containing protein</fullName>
    </recommendedName>
</protein>
<reference key="1">
    <citation type="submission" date="2017-08" db="EMBL/GenBank/DDBJ databases">
        <title>A dynamic microbial community with high functional redundancy inhabits the cold, oxic subseafloor aquifer.</title>
        <authorList>
            <person name="Tully B.J."/>
            <person name="Wheat C.G."/>
            <person name="Glazer B.T."/>
            <person name="Huber J.A."/>
        </authorList>
    </citation>
    <scope>NUCLEOTIDE SEQUENCE [LARGE SCALE GENOMIC DNA]</scope>
</reference>
<dbReference type="AlphaFoldDB" id="A0A2A4Z3B9"/>
<comment type="caution">
    <text evidence="1">The sequence shown here is derived from an EMBL/GenBank/DDBJ whole genome shotgun (WGS) entry which is preliminary data.</text>
</comment>
<accession>A0A2A4Z3B9</accession>
<sequence length="188" mass="21771">MREMIKASFQKIPTESQLFKPAQQAYIADCFAIESNQIDLPIEEIYARLMSKTPKWFDILMRMRDRMVAILGLKSTQDMAGDNSLFAQSGEKFELKNRTQPSKILDFFEVVALSENEIILSIKDSHLDMQTSLLRDKINRKNNTCQISFNDVIFTHNFLGKAYLFFIMPIHKIIVKKTLNDGKQRGDI</sequence>
<dbReference type="EMBL" id="NVUS01000007">
    <property type="protein sequence ID" value="PCJ01624.1"/>
    <property type="molecule type" value="Genomic_DNA"/>
</dbReference>